<dbReference type="InterPro" id="IPR042095">
    <property type="entry name" value="SUMF_sf"/>
</dbReference>
<feature type="chain" id="PRO_5046279895" evidence="1">
    <location>
        <begin position="23"/>
        <end position="252"/>
    </location>
</feature>
<evidence type="ECO:0000313" key="4">
    <source>
        <dbReference type="Proteomes" id="UP001595528"/>
    </source>
</evidence>
<evidence type="ECO:0000256" key="1">
    <source>
        <dbReference type="SAM" id="SignalP"/>
    </source>
</evidence>
<dbReference type="Pfam" id="PF03781">
    <property type="entry name" value="FGE-sulfatase"/>
    <property type="match status" value="1"/>
</dbReference>
<comment type="caution">
    <text evidence="3">The sequence shown here is derived from an EMBL/GenBank/DDBJ whole genome shotgun (WGS) entry which is preliminary data.</text>
</comment>
<feature type="signal peptide" evidence="1">
    <location>
        <begin position="1"/>
        <end position="22"/>
    </location>
</feature>
<dbReference type="Proteomes" id="UP001595528">
    <property type="component" value="Unassembled WGS sequence"/>
</dbReference>
<dbReference type="RefSeq" id="WP_379903174.1">
    <property type="nucleotide sequence ID" value="NZ_JBHRTR010000031.1"/>
</dbReference>
<proteinExistence type="predicted"/>
<dbReference type="InterPro" id="IPR005532">
    <property type="entry name" value="SUMF_dom"/>
</dbReference>
<protein>
    <submittedName>
        <fullName evidence="3">Formylglycine-generating enzyme family protein</fullName>
    </submittedName>
</protein>
<dbReference type="PANTHER" id="PTHR23150:SF19">
    <property type="entry name" value="FORMYLGLYCINE-GENERATING ENZYME"/>
    <property type="match status" value="1"/>
</dbReference>
<evidence type="ECO:0000313" key="3">
    <source>
        <dbReference type="EMBL" id="MFC3229197.1"/>
    </source>
</evidence>
<dbReference type="Gene3D" id="3.90.1580.10">
    <property type="entry name" value="paralog of FGE (formylglycine-generating enzyme)"/>
    <property type="match status" value="1"/>
</dbReference>
<feature type="domain" description="Sulfatase-modifying factor enzyme-like" evidence="2">
    <location>
        <begin position="31"/>
        <end position="249"/>
    </location>
</feature>
<sequence length="252" mass="26874">MKPKIVASLVVLSALLSTAAPALAPAETQGQMQVVDGFAIDRTEVTVGQFRQFARAAGIVTKAEREGGGLVFAAGWQQRDGWTWQAPYGTAATDGEPAVHVTFDEAQAYCGWAGKRLPTEAEWRLAAYTEFRAAPPPPFATGRSYPYPTGDSPEGANCLDGCGRVPVTDRSAVLKRGRGHATAGTTRAGVNGLYDMGANAWEWVDIDGEDPKGTLGGSWWYGAAQMHAGHEATKPRDMAVVYIGFRCVKDLP</sequence>
<dbReference type="InterPro" id="IPR016187">
    <property type="entry name" value="CTDL_fold"/>
</dbReference>
<dbReference type="InterPro" id="IPR051043">
    <property type="entry name" value="Sulfatase_Mod_Factor_Kinase"/>
</dbReference>
<dbReference type="EMBL" id="JBHRTR010000031">
    <property type="protein sequence ID" value="MFC3229197.1"/>
    <property type="molecule type" value="Genomic_DNA"/>
</dbReference>
<organism evidence="3 4">
    <name type="scientific">Marinibaculum pumilum</name>
    <dbReference type="NCBI Taxonomy" id="1766165"/>
    <lineage>
        <taxon>Bacteria</taxon>
        <taxon>Pseudomonadati</taxon>
        <taxon>Pseudomonadota</taxon>
        <taxon>Alphaproteobacteria</taxon>
        <taxon>Rhodospirillales</taxon>
        <taxon>Rhodospirillaceae</taxon>
        <taxon>Marinibaculum</taxon>
    </lineage>
</organism>
<keyword evidence="4" id="KW-1185">Reference proteome</keyword>
<dbReference type="PANTHER" id="PTHR23150">
    <property type="entry name" value="SULFATASE MODIFYING FACTOR 1, 2"/>
    <property type="match status" value="1"/>
</dbReference>
<keyword evidence="1" id="KW-0732">Signal</keyword>
<accession>A0ABV7L3J9</accession>
<dbReference type="SUPFAM" id="SSF56436">
    <property type="entry name" value="C-type lectin-like"/>
    <property type="match status" value="1"/>
</dbReference>
<gene>
    <name evidence="3" type="ORF">ACFOGJ_18265</name>
</gene>
<evidence type="ECO:0000259" key="2">
    <source>
        <dbReference type="Pfam" id="PF03781"/>
    </source>
</evidence>
<name>A0ABV7L3J9_9PROT</name>
<reference evidence="4" key="1">
    <citation type="journal article" date="2019" name="Int. J. Syst. Evol. Microbiol.">
        <title>The Global Catalogue of Microorganisms (GCM) 10K type strain sequencing project: providing services to taxonomists for standard genome sequencing and annotation.</title>
        <authorList>
            <consortium name="The Broad Institute Genomics Platform"/>
            <consortium name="The Broad Institute Genome Sequencing Center for Infectious Disease"/>
            <person name="Wu L."/>
            <person name="Ma J."/>
        </authorList>
    </citation>
    <scope>NUCLEOTIDE SEQUENCE [LARGE SCALE GENOMIC DNA]</scope>
    <source>
        <strain evidence="4">KCTC 42964</strain>
    </source>
</reference>